<feature type="compositionally biased region" description="Polar residues" evidence="2">
    <location>
        <begin position="521"/>
        <end position="538"/>
    </location>
</feature>
<reference evidence="3 4" key="1">
    <citation type="submission" date="2016-04" db="EMBL/GenBank/DDBJ databases">
        <title>A degradative enzymes factory behind the ericoid mycorrhizal symbiosis.</title>
        <authorList>
            <consortium name="DOE Joint Genome Institute"/>
            <person name="Martino E."/>
            <person name="Morin E."/>
            <person name="Grelet G."/>
            <person name="Kuo A."/>
            <person name="Kohler A."/>
            <person name="Daghino S."/>
            <person name="Barry K."/>
            <person name="Choi C."/>
            <person name="Cichocki N."/>
            <person name="Clum A."/>
            <person name="Copeland A."/>
            <person name="Hainaut M."/>
            <person name="Haridas S."/>
            <person name="Labutti K."/>
            <person name="Lindquist E."/>
            <person name="Lipzen A."/>
            <person name="Khouja H.-R."/>
            <person name="Murat C."/>
            <person name="Ohm R."/>
            <person name="Olson A."/>
            <person name="Spatafora J."/>
            <person name="Veneault-Fourrey C."/>
            <person name="Henrissat B."/>
            <person name="Grigoriev I."/>
            <person name="Martin F."/>
            <person name="Perotto S."/>
        </authorList>
    </citation>
    <scope>NUCLEOTIDE SEQUENCE [LARGE SCALE GENOMIC DNA]</scope>
    <source>
        <strain evidence="3 4">E</strain>
    </source>
</reference>
<accession>A0A2J6TQJ8</accession>
<feature type="region of interest" description="Disordered" evidence="2">
    <location>
        <begin position="517"/>
        <end position="578"/>
    </location>
</feature>
<evidence type="ECO:0000256" key="2">
    <source>
        <dbReference type="SAM" id="MobiDB-lite"/>
    </source>
</evidence>
<gene>
    <name evidence="3" type="ORF">K444DRAFT_176839</name>
</gene>
<proteinExistence type="predicted"/>
<dbReference type="GO" id="GO:0005680">
    <property type="term" value="C:anaphase-promoting complex"/>
    <property type="evidence" value="ECO:0007669"/>
    <property type="project" value="InterPro"/>
</dbReference>
<protein>
    <submittedName>
        <fullName evidence="3">Uncharacterized protein</fullName>
    </submittedName>
</protein>
<keyword evidence="1" id="KW-0833">Ubl conjugation pathway</keyword>
<dbReference type="Proteomes" id="UP000235371">
    <property type="component" value="Unassembled WGS sequence"/>
</dbReference>
<keyword evidence="4" id="KW-1185">Reference proteome</keyword>
<dbReference type="AlphaFoldDB" id="A0A2J6TQJ8"/>
<evidence type="ECO:0000313" key="3">
    <source>
        <dbReference type="EMBL" id="PMD65295.1"/>
    </source>
</evidence>
<dbReference type="GO" id="GO:0031145">
    <property type="term" value="P:anaphase-promoting complex-dependent catabolic process"/>
    <property type="evidence" value="ECO:0007669"/>
    <property type="project" value="InterPro"/>
</dbReference>
<dbReference type="RefSeq" id="XP_024742199.1">
    <property type="nucleotide sequence ID" value="XM_024870779.1"/>
</dbReference>
<dbReference type="GeneID" id="36578861"/>
<sequence length="578" mass="64334">MLVAATPVLLVPFQRFEHPLRRLLSSKLMRILSAFPSLRKQIATTRFSHPSRIRIPGNVVAFSDVRTIAHRTTQHHRDFQMYFLSILPFGPICQQTSFLAVRLLCLSRLSLHIICSTHAAMIRLPPTTIVLSRSDLREFERRRQRRREVEILNEEFSRFAVGGPKGPEFAPLQSQRTQGIAVEVGPRKLQTRDEQVTDDQDRPLALQTSIPHGPVRIAPTLEHDEYEAPRSPKSSNTTVDECPTGTDLEDGHDYVTIGSENPARDLQWSPAPSKDDFYYGGFVESPTDRPSKNTRDRSSSFGMLRFSENNSPLIYCAAPADIPTPQNIRLPDTNRLRNTIPLPRSPLFLSQNASSSPEHRPTTGLTPRVESSVAVHNTPGIMFAQPARRMRRPPPRTFRHQTNSFSFDSSERASAAYEQERVASTSTTGSTPRPSGDLSLHEELRGSSLQSSRVTSRTSHALPEPWVEELSTIRIRDESAEAASNLKDFLFSSPQLSLPPPFSAVSRSVSGVDILPGVEYTPQNPETSPIRSSSNTPVRSGVEGRHPTPNSSPSGLEHVSEIDSSPPVRWPLQPPGQS</sequence>
<feature type="compositionally biased region" description="Basic and acidic residues" evidence="2">
    <location>
        <begin position="190"/>
        <end position="202"/>
    </location>
</feature>
<feature type="compositionally biased region" description="Basic and acidic residues" evidence="2">
    <location>
        <begin position="286"/>
        <end position="298"/>
    </location>
</feature>
<evidence type="ECO:0000313" key="4">
    <source>
        <dbReference type="Proteomes" id="UP000235371"/>
    </source>
</evidence>
<feature type="compositionally biased region" description="Low complexity" evidence="2">
    <location>
        <begin position="424"/>
        <end position="436"/>
    </location>
</feature>
<name>A0A2J6TQJ8_9HELO</name>
<feature type="compositionally biased region" description="Basic residues" evidence="2">
    <location>
        <begin position="388"/>
        <end position="399"/>
    </location>
</feature>
<organism evidence="3 4">
    <name type="scientific">Hyaloscypha bicolor E</name>
    <dbReference type="NCBI Taxonomy" id="1095630"/>
    <lineage>
        <taxon>Eukaryota</taxon>
        <taxon>Fungi</taxon>
        <taxon>Dikarya</taxon>
        <taxon>Ascomycota</taxon>
        <taxon>Pezizomycotina</taxon>
        <taxon>Leotiomycetes</taxon>
        <taxon>Helotiales</taxon>
        <taxon>Hyaloscyphaceae</taxon>
        <taxon>Hyaloscypha</taxon>
        <taxon>Hyaloscypha bicolor</taxon>
    </lineage>
</organism>
<dbReference type="OrthoDB" id="3437607at2759"/>
<dbReference type="Pfam" id="PF10471">
    <property type="entry name" value="ANAPC_CDC26"/>
    <property type="match status" value="1"/>
</dbReference>
<feature type="region of interest" description="Disordered" evidence="2">
    <location>
        <begin position="188"/>
        <end position="251"/>
    </location>
</feature>
<feature type="compositionally biased region" description="Polar residues" evidence="2">
    <location>
        <begin position="447"/>
        <end position="459"/>
    </location>
</feature>
<feature type="region of interest" description="Disordered" evidence="2">
    <location>
        <begin position="282"/>
        <end position="303"/>
    </location>
</feature>
<dbReference type="InterPro" id="IPR018860">
    <property type="entry name" value="APC_suCDC26"/>
</dbReference>
<feature type="region of interest" description="Disordered" evidence="2">
    <location>
        <begin position="337"/>
        <end position="461"/>
    </location>
</feature>
<feature type="compositionally biased region" description="Basic and acidic residues" evidence="2">
    <location>
        <begin position="221"/>
        <end position="230"/>
    </location>
</feature>
<dbReference type="InParanoid" id="A0A2J6TQJ8"/>
<evidence type="ECO:0000256" key="1">
    <source>
        <dbReference type="ARBA" id="ARBA00022786"/>
    </source>
</evidence>
<dbReference type="EMBL" id="KZ613746">
    <property type="protein sequence ID" value="PMD65295.1"/>
    <property type="molecule type" value="Genomic_DNA"/>
</dbReference>
<feature type="compositionally biased region" description="Pro residues" evidence="2">
    <location>
        <begin position="568"/>
        <end position="578"/>
    </location>
</feature>